<evidence type="ECO:0000256" key="1">
    <source>
        <dbReference type="SAM" id="SignalP"/>
    </source>
</evidence>
<keyword evidence="3" id="KW-1185">Reference proteome</keyword>
<sequence>MRGALALGLALLAAFAAGPAAAQERALVLPHIEGERQGRIVGEAAACGADEATTQAALRLLSERMRARVGQTLWQDRFLPEFNDALRLGAQVPPGDCAKALAALTALMRE</sequence>
<evidence type="ECO:0000313" key="3">
    <source>
        <dbReference type="Proteomes" id="UP001055153"/>
    </source>
</evidence>
<dbReference type="Proteomes" id="UP001055153">
    <property type="component" value="Unassembled WGS sequence"/>
</dbReference>
<accession>A0ABQ4S674</accession>
<keyword evidence="1" id="KW-0732">Signal</keyword>
<protein>
    <submittedName>
        <fullName evidence="2">Uncharacterized protein</fullName>
    </submittedName>
</protein>
<organism evidence="2 3">
    <name type="scientific">Methylobacterium isbiliense</name>
    <dbReference type="NCBI Taxonomy" id="315478"/>
    <lineage>
        <taxon>Bacteria</taxon>
        <taxon>Pseudomonadati</taxon>
        <taxon>Pseudomonadota</taxon>
        <taxon>Alphaproteobacteria</taxon>
        <taxon>Hyphomicrobiales</taxon>
        <taxon>Methylobacteriaceae</taxon>
        <taxon>Methylobacterium</taxon>
    </lineage>
</organism>
<gene>
    <name evidence="2" type="ORF">GMJLKIPL_0487</name>
</gene>
<evidence type="ECO:0000313" key="2">
    <source>
        <dbReference type="EMBL" id="GJD98576.1"/>
    </source>
</evidence>
<comment type="caution">
    <text evidence="2">The sequence shown here is derived from an EMBL/GenBank/DDBJ whole genome shotgun (WGS) entry which is preliminary data.</text>
</comment>
<proteinExistence type="predicted"/>
<dbReference type="EMBL" id="BPQQ01000004">
    <property type="protein sequence ID" value="GJD98576.1"/>
    <property type="molecule type" value="Genomic_DNA"/>
</dbReference>
<feature type="signal peptide" evidence="1">
    <location>
        <begin position="1"/>
        <end position="22"/>
    </location>
</feature>
<name>A0ABQ4S674_9HYPH</name>
<reference evidence="2" key="2">
    <citation type="submission" date="2021-08" db="EMBL/GenBank/DDBJ databases">
        <authorList>
            <person name="Tani A."/>
            <person name="Ola A."/>
            <person name="Ogura Y."/>
            <person name="Katsura K."/>
            <person name="Hayashi T."/>
        </authorList>
    </citation>
    <scope>NUCLEOTIDE SEQUENCE</scope>
    <source>
        <strain evidence="2">DSM 17168</strain>
    </source>
</reference>
<dbReference type="RefSeq" id="WP_238233523.1">
    <property type="nucleotide sequence ID" value="NZ_BPQQ01000004.1"/>
</dbReference>
<reference evidence="2" key="1">
    <citation type="journal article" date="2021" name="Front. Microbiol.">
        <title>Comprehensive Comparative Genomics and Phenotyping of Methylobacterium Species.</title>
        <authorList>
            <person name="Alessa O."/>
            <person name="Ogura Y."/>
            <person name="Fujitani Y."/>
            <person name="Takami H."/>
            <person name="Hayashi T."/>
            <person name="Sahin N."/>
            <person name="Tani A."/>
        </authorList>
    </citation>
    <scope>NUCLEOTIDE SEQUENCE</scope>
    <source>
        <strain evidence="2">DSM 17168</strain>
    </source>
</reference>
<feature type="chain" id="PRO_5046063118" evidence="1">
    <location>
        <begin position="23"/>
        <end position="110"/>
    </location>
</feature>